<dbReference type="HOGENOM" id="CLU_1774108_0_0_0"/>
<dbReference type="STRING" id="459349.CLOAM1026"/>
<dbReference type="EMBL" id="CU466930">
    <property type="protein sequence ID" value="CAO80898.1"/>
    <property type="molecule type" value="Genomic_DNA"/>
</dbReference>
<protein>
    <submittedName>
        <fullName evidence="1">Uncharacterized protein</fullName>
    </submittedName>
</protein>
<evidence type="ECO:0000313" key="1">
    <source>
        <dbReference type="EMBL" id="CAO80898.1"/>
    </source>
</evidence>
<evidence type="ECO:0000313" key="2">
    <source>
        <dbReference type="Proteomes" id="UP000002019"/>
    </source>
</evidence>
<keyword evidence="2" id="KW-1185">Reference proteome</keyword>
<reference evidence="1 2" key="1">
    <citation type="journal article" date="2008" name="J. Bacteriol.">
        <title>'Candidatus Cloacamonas acidaminovorans': genome sequence reconstruction provides a first glimpse of a new bacterial division.</title>
        <authorList>
            <person name="Pelletier E."/>
            <person name="Kreimeyer A."/>
            <person name="Bocs S."/>
            <person name="Rouy Z."/>
            <person name="Gyapay G."/>
            <person name="Chouari R."/>
            <person name="Riviere D."/>
            <person name="Ganesan A."/>
            <person name="Daegelen P."/>
            <person name="Sghir A."/>
            <person name="Cohen G.N."/>
            <person name="Medigue C."/>
            <person name="Weissenbach J."/>
            <person name="Le Paslier D."/>
        </authorList>
    </citation>
    <scope>NUCLEOTIDE SEQUENCE [LARGE SCALE GENOMIC DNA]</scope>
    <source>
        <strain evidence="2">Evry</strain>
    </source>
</reference>
<accession>B0VHT3</accession>
<dbReference type="AlphaFoldDB" id="B0VHT3"/>
<gene>
    <name evidence="1" type="ordered locus">CLOAM1026</name>
</gene>
<name>B0VHT3_CLOAI</name>
<dbReference type="Proteomes" id="UP000002019">
    <property type="component" value="Chromosome"/>
</dbReference>
<dbReference type="KEGG" id="caci:CLOAM1026"/>
<organism evidence="1 2">
    <name type="scientific">Cloacimonas acidaminovorans (strain Evry)</name>
    <dbReference type="NCBI Taxonomy" id="459349"/>
    <lineage>
        <taxon>Bacteria</taxon>
        <taxon>Pseudomonadati</taxon>
        <taxon>Candidatus Cloacimonadota</taxon>
        <taxon>Candidatus Cloacimonadia</taxon>
        <taxon>Candidatus Cloacimonadales</taxon>
        <taxon>Candidatus Cloacimonadaceae</taxon>
        <taxon>Candidatus Cloacimonas</taxon>
    </lineage>
</organism>
<sequence>MAICIYAIFFFVKFVTGTTPMFFKVLPLIILFVALDSVFKQLTSLYSVTFYEDRICFGFLGKPKLIIPYENITSIDLTKQISFSIILKYKDKDREKIFKTSASFPKILEILLNLADFAPQAQLNDLLGKVVNNLRNLVGKSETEQV</sequence>
<proteinExistence type="predicted"/>